<proteinExistence type="predicted"/>
<evidence type="ECO:0000313" key="2">
    <source>
        <dbReference type="Proteomes" id="UP001457898"/>
    </source>
</evidence>
<reference evidence="1 2" key="1">
    <citation type="submission" date="2024-03" db="EMBL/GenBank/DDBJ databases">
        <title>Human intestinal bacterial collection.</title>
        <authorList>
            <person name="Pauvert C."/>
            <person name="Hitch T.C.A."/>
            <person name="Clavel T."/>
        </authorList>
    </citation>
    <scope>NUCLEOTIDE SEQUENCE [LARGE SCALE GENOMIC DNA]</scope>
    <source>
        <strain evidence="1 2">CLA-SR-H028</strain>
    </source>
</reference>
<dbReference type="EC" id="3.1.21.-" evidence="1"/>
<evidence type="ECO:0000313" key="1">
    <source>
        <dbReference type="EMBL" id="MEQ2431657.1"/>
    </source>
</evidence>
<dbReference type="GO" id="GO:0004519">
    <property type="term" value="F:endonuclease activity"/>
    <property type="evidence" value="ECO:0007669"/>
    <property type="project" value="UniProtKB-KW"/>
</dbReference>
<keyword evidence="1" id="KW-0540">Nuclease</keyword>
<protein>
    <submittedName>
        <fullName evidence="1">AlwI family type II restriction endonuclease</fullName>
        <ecNumber evidence="1">3.1.21.-</ecNumber>
    </submittedName>
</protein>
<dbReference type="GO" id="GO:0016787">
    <property type="term" value="F:hydrolase activity"/>
    <property type="evidence" value="ECO:0007669"/>
    <property type="project" value="UniProtKB-KW"/>
</dbReference>
<name>A0ABV1DMU0_9FIRM</name>
<accession>A0ABV1DMU0</accession>
<dbReference type="Proteomes" id="UP001457898">
    <property type="component" value="Unassembled WGS sequence"/>
</dbReference>
<comment type="caution">
    <text evidence="1">The sequence shown here is derived from an EMBL/GenBank/DDBJ whole genome shotgun (WGS) entry which is preliminary data.</text>
</comment>
<gene>
    <name evidence="1" type="ORF">WMO65_11635</name>
</gene>
<dbReference type="InterPro" id="IPR018573">
    <property type="entry name" value="Restrct_endonuc_II_AlwI"/>
</dbReference>
<dbReference type="Pfam" id="PF09491">
    <property type="entry name" value="RE_AlwI"/>
    <property type="match status" value="1"/>
</dbReference>
<dbReference type="EMBL" id="JBBMFP010000009">
    <property type="protein sequence ID" value="MEQ2431657.1"/>
    <property type="molecule type" value="Genomic_DNA"/>
</dbReference>
<keyword evidence="2" id="KW-1185">Reference proteome</keyword>
<dbReference type="RefSeq" id="WP_148391536.1">
    <property type="nucleotide sequence ID" value="NZ_JBBMFP010000009.1"/>
</dbReference>
<keyword evidence="1" id="KW-0378">Hydrolase</keyword>
<organism evidence="1 2">
    <name type="scientific">Blautia caccae</name>
    <dbReference type="NCBI Taxonomy" id="3133175"/>
    <lineage>
        <taxon>Bacteria</taxon>
        <taxon>Bacillati</taxon>
        <taxon>Bacillota</taxon>
        <taxon>Clostridia</taxon>
        <taxon>Lachnospirales</taxon>
        <taxon>Lachnospiraceae</taxon>
        <taxon>Blautia</taxon>
    </lineage>
</organism>
<sequence>MARAKTEIVQISDSDWAVIKKYKNGNVEKRVVKDKIDIWLIGNTGMRNPWRIPEGFKIYAESDMVGHLRTPEEQRAFKRLLAYKGAIGGDPEKDKDASITRKYRLIFSKFGFTYPEVTSKDGFSQEEIGPVDDITPLGKVFYHATTKEMQQECFLRGLIVPMEAIDSSTSFSPLLWTLQVMLKLYDMVNDYRINFIEFATCVQTSNPLSNISEVCNRICEIRTDRRNAEDTDEYDKTLIHDEWLHYCKDEDNFKQYADMNIRYLKATGVIQSAGNGITLVPDYKPLIIEIAKNSISHENLLKRYQELCNGSPLFFK</sequence>
<keyword evidence="1" id="KW-0255">Endonuclease</keyword>